<name>A0A9D0ZPS6_9FIRM</name>
<gene>
    <name evidence="5" type="ORF">IAA52_13535</name>
</gene>
<sequence>MTTVKDILALLEGIAPLETQEEWDNAGLLAGDPQARVTRVLVALDLCMEVLEEAKSLGAELIVTHHPILFRGRKNLREDDPEGKLLAELVRARVALIAMHTNFDNAEGGVNQALCDKLGIRESETLESGMHIGNIDPVPLADFRKHVEKALGGVVRAYGSADKVIRRVAVLGGAGGGYASIALEAGADAFVTGEMAYHAGLDCAAAGMAALEAGHAATEHPAVHVLREGLQKAINAVQYNVETFESAHRPFL</sequence>
<dbReference type="InterPro" id="IPR002678">
    <property type="entry name" value="DUF34/NIF3"/>
</dbReference>
<feature type="binding site" evidence="4">
    <location>
        <position position="65"/>
    </location>
    <ligand>
        <name>a divalent metal cation</name>
        <dbReference type="ChEBI" id="CHEBI:60240"/>
        <label>1</label>
    </ligand>
</feature>
<evidence type="ECO:0000256" key="4">
    <source>
        <dbReference type="PIRSR" id="PIRSR602678-1"/>
    </source>
</evidence>
<evidence type="ECO:0000256" key="3">
    <source>
        <dbReference type="ARBA" id="ARBA00022723"/>
    </source>
</evidence>
<dbReference type="Gene3D" id="3.40.1390.30">
    <property type="entry name" value="NIF3 (NGG1p interacting factor 3)-like"/>
    <property type="match status" value="2"/>
</dbReference>
<reference evidence="5" key="2">
    <citation type="journal article" date="2021" name="PeerJ">
        <title>Extensive microbial diversity within the chicken gut microbiome revealed by metagenomics and culture.</title>
        <authorList>
            <person name="Gilroy R."/>
            <person name="Ravi A."/>
            <person name="Getino M."/>
            <person name="Pursley I."/>
            <person name="Horton D.L."/>
            <person name="Alikhan N.F."/>
            <person name="Baker D."/>
            <person name="Gharbi K."/>
            <person name="Hall N."/>
            <person name="Watson M."/>
            <person name="Adriaenssens E.M."/>
            <person name="Foster-Nyarko E."/>
            <person name="Jarju S."/>
            <person name="Secka A."/>
            <person name="Antonio M."/>
            <person name="Oren A."/>
            <person name="Chaudhuri R.R."/>
            <person name="La Ragione R."/>
            <person name="Hildebrand F."/>
            <person name="Pallen M.J."/>
        </authorList>
    </citation>
    <scope>NUCLEOTIDE SEQUENCE</scope>
    <source>
        <strain evidence="5">ChiSjej6B24-2974</strain>
    </source>
</reference>
<feature type="binding site" evidence="4">
    <location>
        <position position="104"/>
    </location>
    <ligand>
        <name>a divalent metal cation</name>
        <dbReference type="ChEBI" id="CHEBI:60240"/>
        <label>1</label>
    </ligand>
</feature>
<feature type="binding site" evidence="4">
    <location>
        <position position="66"/>
    </location>
    <ligand>
        <name>a divalent metal cation</name>
        <dbReference type="ChEBI" id="CHEBI:60240"/>
        <label>1</label>
    </ligand>
</feature>
<feature type="binding site" evidence="4">
    <location>
        <position position="215"/>
    </location>
    <ligand>
        <name>a divalent metal cation</name>
        <dbReference type="ChEBI" id="CHEBI:60240"/>
        <label>2</label>
    </ligand>
</feature>
<evidence type="ECO:0000313" key="5">
    <source>
        <dbReference type="EMBL" id="HIQ84107.1"/>
    </source>
</evidence>
<dbReference type="AlphaFoldDB" id="A0A9D0ZPS6"/>
<reference evidence="5" key="1">
    <citation type="submission" date="2020-10" db="EMBL/GenBank/DDBJ databases">
        <authorList>
            <person name="Gilroy R."/>
        </authorList>
    </citation>
    <scope>NUCLEOTIDE SEQUENCE</scope>
    <source>
        <strain evidence="5">ChiSjej6B24-2974</strain>
    </source>
</reference>
<protein>
    <recommendedName>
        <fullName evidence="2">GTP cyclohydrolase 1 type 2 homolog</fullName>
    </recommendedName>
</protein>
<comment type="similarity">
    <text evidence="1">Belongs to the GTP cyclohydrolase I type 2/NIF3 family.</text>
</comment>
<proteinExistence type="inferred from homology"/>
<feature type="binding site" evidence="4">
    <location>
        <position position="219"/>
    </location>
    <ligand>
        <name>a divalent metal cation</name>
        <dbReference type="ChEBI" id="CHEBI:60240"/>
        <label>1</label>
    </ligand>
</feature>
<accession>A0A9D0ZPS6</accession>
<evidence type="ECO:0000256" key="1">
    <source>
        <dbReference type="ARBA" id="ARBA00006964"/>
    </source>
</evidence>
<dbReference type="EMBL" id="DVFZ01000126">
    <property type="protein sequence ID" value="HIQ84107.1"/>
    <property type="molecule type" value="Genomic_DNA"/>
</dbReference>
<evidence type="ECO:0000313" key="6">
    <source>
        <dbReference type="Proteomes" id="UP000824260"/>
    </source>
</evidence>
<dbReference type="GO" id="GO:0005737">
    <property type="term" value="C:cytoplasm"/>
    <property type="evidence" value="ECO:0007669"/>
    <property type="project" value="TreeGrafter"/>
</dbReference>
<dbReference type="SUPFAM" id="SSF102705">
    <property type="entry name" value="NIF3 (NGG1p interacting factor 3)-like"/>
    <property type="match status" value="1"/>
</dbReference>
<dbReference type="Pfam" id="PF01784">
    <property type="entry name" value="DUF34_NIF3"/>
    <property type="match status" value="1"/>
</dbReference>
<organism evidence="5 6">
    <name type="scientific">Candidatus Pullichristensenella stercorigallinarum</name>
    <dbReference type="NCBI Taxonomy" id="2840909"/>
    <lineage>
        <taxon>Bacteria</taxon>
        <taxon>Bacillati</taxon>
        <taxon>Bacillota</taxon>
        <taxon>Clostridia</taxon>
        <taxon>Candidatus Pullichristensenella</taxon>
    </lineage>
</organism>
<evidence type="ECO:0000256" key="2">
    <source>
        <dbReference type="ARBA" id="ARBA00022112"/>
    </source>
</evidence>
<dbReference type="GO" id="GO:0046872">
    <property type="term" value="F:metal ion binding"/>
    <property type="evidence" value="ECO:0007669"/>
    <property type="project" value="UniProtKB-KW"/>
</dbReference>
<dbReference type="PANTHER" id="PTHR13799:SF14">
    <property type="entry name" value="GTP CYCLOHYDROLASE 1 TYPE 2 HOMOLOG"/>
    <property type="match status" value="1"/>
</dbReference>
<dbReference type="Proteomes" id="UP000824260">
    <property type="component" value="Unassembled WGS sequence"/>
</dbReference>
<comment type="caution">
    <text evidence="5">The sequence shown here is derived from an EMBL/GenBank/DDBJ whole genome shotgun (WGS) entry which is preliminary data.</text>
</comment>
<dbReference type="FunFam" id="3.40.1390.30:FF:000001">
    <property type="entry name" value="GTP cyclohydrolase 1 type 2"/>
    <property type="match status" value="1"/>
</dbReference>
<dbReference type="PANTHER" id="PTHR13799">
    <property type="entry name" value="NGG1 INTERACTING FACTOR 3"/>
    <property type="match status" value="1"/>
</dbReference>
<dbReference type="NCBIfam" id="TIGR00486">
    <property type="entry name" value="YbgI_SA1388"/>
    <property type="match status" value="1"/>
</dbReference>
<dbReference type="InterPro" id="IPR036069">
    <property type="entry name" value="DUF34/NIF3_sf"/>
</dbReference>
<keyword evidence="3 4" id="KW-0479">Metal-binding</keyword>